<keyword evidence="3" id="KW-1185">Reference proteome</keyword>
<proteinExistence type="predicted"/>
<dbReference type="EMBL" id="CP039349">
    <property type="protein sequence ID" value="QCD92715.1"/>
    <property type="molecule type" value="Genomic_DNA"/>
</dbReference>
<evidence type="ECO:0000313" key="3">
    <source>
        <dbReference type="Proteomes" id="UP000501690"/>
    </source>
</evidence>
<evidence type="ECO:0000256" key="1">
    <source>
        <dbReference type="SAM" id="MobiDB-lite"/>
    </source>
</evidence>
<evidence type="ECO:0000313" key="2">
    <source>
        <dbReference type="EMBL" id="QCD92715.1"/>
    </source>
</evidence>
<gene>
    <name evidence="2" type="ORF">DEO72_LG5g784</name>
</gene>
<dbReference type="AlphaFoldDB" id="A0A4D6LVN8"/>
<protein>
    <submittedName>
        <fullName evidence="2">Uncharacterized protein</fullName>
    </submittedName>
</protein>
<dbReference type="Proteomes" id="UP000501690">
    <property type="component" value="Linkage Group LG5"/>
</dbReference>
<name>A0A4D6LVN8_VIGUN</name>
<accession>A0A4D6LVN8</accession>
<feature type="region of interest" description="Disordered" evidence="1">
    <location>
        <begin position="27"/>
        <end position="46"/>
    </location>
</feature>
<organism evidence="2 3">
    <name type="scientific">Vigna unguiculata</name>
    <name type="common">Cowpea</name>
    <dbReference type="NCBI Taxonomy" id="3917"/>
    <lineage>
        <taxon>Eukaryota</taxon>
        <taxon>Viridiplantae</taxon>
        <taxon>Streptophyta</taxon>
        <taxon>Embryophyta</taxon>
        <taxon>Tracheophyta</taxon>
        <taxon>Spermatophyta</taxon>
        <taxon>Magnoliopsida</taxon>
        <taxon>eudicotyledons</taxon>
        <taxon>Gunneridae</taxon>
        <taxon>Pentapetalae</taxon>
        <taxon>rosids</taxon>
        <taxon>fabids</taxon>
        <taxon>Fabales</taxon>
        <taxon>Fabaceae</taxon>
        <taxon>Papilionoideae</taxon>
        <taxon>50 kb inversion clade</taxon>
        <taxon>NPAAA clade</taxon>
        <taxon>indigoferoid/millettioid clade</taxon>
        <taxon>Phaseoleae</taxon>
        <taxon>Vigna</taxon>
    </lineage>
</organism>
<reference evidence="2 3" key="1">
    <citation type="submission" date="2019-04" db="EMBL/GenBank/DDBJ databases">
        <title>An improved genome assembly and genetic linkage map for asparagus bean, Vigna unguiculata ssp. sesquipedialis.</title>
        <authorList>
            <person name="Xia Q."/>
            <person name="Zhang R."/>
            <person name="Dong Y."/>
        </authorList>
    </citation>
    <scope>NUCLEOTIDE SEQUENCE [LARGE SCALE GENOMIC DNA]</scope>
    <source>
        <tissue evidence="2">Leaf</tissue>
    </source>
</reference>
<sequence length="87" mass="9921">MLDEAPLPRRDVSLWFISHEAICTSAHNSRVNTRPHRSSSVRVVSSSRYQKRHRSPLVAPALSSFFSCEPHQICKPCHRAPLSRSRT</sequence>